<name>A0AAV0ZP87_VICFA</name>
<dbReference type="AlphaFoldDB" id="A0AAV0ZP87"/>
<reference evidence="1 2" key="1">
    <citation type="submission" date="2023-01" db="EMBL/GenBank/DDBJ databases">
        <authorList>
            <person name="Kreplak J."/>
        </authorList>
    </citation>
    <scope>NUCLEOTIDE SEQUENCE [LARGE SCALE GENOMIC DNA]</scope>
</reference>
<evidence type="ECO:0000313" key="2">
    <source>
        <dbReference type="Proteomes" id="UP001157006"/>
    </source>
</evidence>
<gene>
    <name evidence="1" type="ORF">VFH_II222040</name>
</gene>
<keyword evidence="2" id="KW-1185">Reference proteome</keyword>
<sequence>MRMLLLSHIKVRPHFAKVQVRSRHECHSDTHLDSAFRYAPDTDAILILIQTQHSDIIQIHSRHGCHLDIYSDSTFDTVQIRFRYECHPDTHSDSTLRYSSDTLQTRMPF</sequence>
<dbReference type="Proteomes" id="UP001157006">
    <property type="component" value="Chromosome 2"/>
</dbReference>
<evidence type="ECO:0000313" key="1">
    <source>
        <dbReference type="EMBL" id="CAI8600415.1"/>
    </source>
</evidence>
<accession>A0AAV0ZP87</accession>
<protein>
    <submittedName>
        <fullName evidence="1">Uncharacterized protein</fullName>
    </submittedName>
</protein>
<organism evidence="1 2">
    <name type="scientific">Vicia faba</name>
    <name type="common">Broad bean</name>
    <name type="synonym">Faba vulgaris</name>
    <dbReference type="NCBI Taxonomy" id="3906"/>
    <lineage>
        <taxon>Eukaryota</taxon>
        <taxon>Viridiplantae</taxon>
        <taxon>Streptophyta</taxon>
        <taxon>Embryophyta</taxon>
        <taxon>Tracheophyta</taxon>
        <taxon>Spermatophyta</taxon>
        <taxon>Magnoliopsida</taxon>
        <taxon>eudicotyledons</taxon>
        <taxon>Gunneridae</taxon>
        <taxon>Pentapetalae</taxon>
        <taxon>rosids</taxon>
        <taxon>fabids</taxon>
        <taxon>Fabales</taxon>
        <taxon>Fabaceae</taxon>
        <taxon>Papilionoideae</taxon>
        <taxon>50 kb inversion clade</taxon>
        <taxon>NPAAA clade</taxon>
        <taxon>Hologalegina</taxon>
        <taxon>IRL clade</taxon>
        <taxon>Fabeae</taxon>
        <taxon>Vicia</taxon>
    </lineage>
</organism>
<dbReference type="EMBL" id="OX451737">
    <property type="protein sequence ID" value="CAI8600415.1"/>
    <property type="molecule type" value="Genomic_DNA"/>
</dbReference>
<proteinExistence type="predicted"/>